<dbReference type="SUPFAM" id="SSF56112">
    <property type="entry name" value="Protein kinase-like (PK-like)"/>
    <property type="match status" value="1"/>
</dbReference>
<dbReference type="PROSITE" id="PS00915">
    <property type="entry name" value="PI3_4_KINASE_1"/>
    <property type="match status" value="1"/>
</dbReference>
<keyword evidence="11" id="KW-1185">Reference proteome</keyword>
<dbReference type="InterPro" id="IPR042236">
    <property type="entry name" value="PI3K_accessory_sf"/>
</dbReference>
<feature type="region of interest" description="Disordered" evidence="8">
    <location>
        <begin position="608"/>
        <end position="638"/>
    </location>
</feature>
<feature type="domain" description="PIK helical" evidence="10">
    <location>
        <begin position="143"/>
        <end position="327"/>
    </location>
</feature>
<evidence type="ECO:0000259" key="10">
    <source>
        <dbReference type="PROSITE" id="PS51545"/>
    </source>
</evidence>
<comment type="subcellular location">
    <subcellularLocation>
        <location evidence="1">Mitochondrion outer membrane</location>
        <topology evidence="1">Peripheral membrane protein</topology>
    </subcellularLocation>
    <subcellularLocation>
        <location evidence="6">Rough endoplasmic reticulum membrane</location>
        <topology evidence="6">Peripheral membrane protein</topology>
    </subcellularLocation>
</comment>
<name>A0A7F5QXV8_AGRPL</name>
<dbReference type="InterPro" id="IPR018936">
    <property type="entry name" value="PI3/4_kinase_CS"/>
</dbReference>
<feature type="region of interest" description="Disordered" evidence="8">
    <location>
        <begin position="571"/>
        <end position="595"/>
    </location>
</feature>
<dbReference type="AlphaFoldDB" id="A0A7F5QXV8"/>
<keyword evidence="3" id="KW-0808">Transferase</keyword>
<evidence type="ECO:0000256" key="1">
    <source>
        <dbReference type="ARBA" id="ARBA00004450"/>
    </source>
</evidence>
<dbReference type="PANTHER" id="PTHR10048:SF22">
    <property type="entry name" value="PHOSPHATIDYLINOSITOL 4-KINASE BETA"/>
    <property type="match status" value="1"/>
</dbReference>
<dbReference type="Proteomes" id="UP000192223">
    <property type="component" value="Unplaced"/>
</dbReference>
<dbReference type="InterPro" id="IPR000403">
    <property type="entry name" value="PI3/4_kinase_cat_dom"/>
</dbReference>
<dbReference type="CTD" id="45374"/>
<comment type="catalytic activity">
    <reaction evidence="5">
        <text>a 1,2-diacyl-sn-glycero-3-phospho-(1D-myo-inositol) + ATP = a 1,2-diacyl-sn-glycero-3-phospho-(1D-myo-inositol 4-phosphate) + ADP + H(+)</text>
        <dbReference type="Rhea" id="RHEA:19877"/>
        <dbReference type="ChEBI" id="CHEBI:15378"/>
        <dbReference type="ChEBI" id="CHEBI:30616"/>
        <dbReference type="ChEBI" id="CHEBI:57880"/>
        <dbReference type="ChEBI" id="CHEBI:58178"/>
        <dbReference type="ChEBI" id="CHEBI:456216"/>
        <dbReference type="EC" id="2.7.1.67"/>
    </reaction>
    <physiologicalReaction direction="left-to-right" evidence="5">
        <dbReference type="Rhea" id="RHEA:19878"/>
    </physiologicalReaction>
</comment>
<dbReference type="GO" id="GO:0030867">
    <property type="term" value="C:rough endoplasmic reticulum membrane"/>
    <property type="evidence" value="ECO:0007669"/>
    <property type="project" value="UniProtKB-SubCell"/>
</dbReference>
<proteinExistence type="predicted"/>
<evidence type="ECO:0000256" key="8">
    <source>
        <dbReference type="SAM" id="MobiDB-lite"/>
    </source>
</evidence>
<feature type="region of interest" description="Disordered" evidence="8">
    <location>
        <begin position="1"/>
        <end position="23"/>
    </location>
</feature>
<dbReference type="Gene3D" id="1.10.1070.11">
    <property type="entry name" value="Phosphatidylinositol 3-/4-kinase, catalytic domain"/>
    <property type="match status" value="1"/>
</dbReference>
<reference evidence="12" key="1">
    <citation type="submission" date="2025-08" db="UniProtKB">
        <authorList>
            <consortium name="RefSeq"/>
        </authorList>
    </citation>
    <scope>IDENTIFICATION</scope>
    <source>
        <tissue evidence="12">Entire body</tissue>
    </source>
</reference>
<feature type="region of interest" description="Disordered" evidence="8">
    <location>
        <begin position="189"/>
        <end position="208"/>
    </location>
</feature>
<dbReference type="GeneID" id="108735671"/>
<dbReference type="FunFam" id="1.10.1070.11:FF:000004">
    <property type="entry name" value="Phosphatidylinositol 4-kinase, catalytic, beta"/>
    <property type="match status" value="1"/>
</dbReference>
<dbReference type="PROSITE" id="PS50290">
    <property type="entry name" value="PI3_4_KINASE_3"/>
    <property type="match status" value="1"/>
</dbReference>
<dbReference type="InterPro" id="IPR036940">
    <property type="entry name" value="PI3/4_kinase_cat_sf"/>
</dbReference>
<dbReference type="Gene3D" id="3.30.1010.10">
    <property type="entry name" value="Phosphatidylinositol 3-kinase Catalytic Subunit, Chain A, domain 4"/>
    <property type="match status" value="1"/>
</dbReference>
<evidence type="ECO:0000256" key="4">
    <source>
        <dbReference type="ARBA" id="ARBA00022777"/>
    </source>
</evidence>
<evidence type="ECO:0000256" key="6">
    <source>
        <dbReference type="ARBA" id="ARBA00037860"/>
    </source>
</evidence>
<dbReference type="InterPro" id="IPR015433">
    <property type="entry name" value="PI3/4_kinase"/>
</dbReference>
<dbReference type="GO" id="GO:0046854">
    <property type="term" value="P:phosphatidylinositol phosphate biosynthetic process"/>
    <property type="evidence" value="ECO:0007669"/>
    <property type="project" value="InterPro"/>
</dbReference>
<dbReference type="EC" id="2.7.1.67" evidence="2"/>
<dbReference type="PROSITE" id="PS51545">
    <property type="entry name" value="PIK_HELICAL"/>
    <property type="match status" value="1"/>
</dbReference>
<feature type="domain" description="PI3K/PI4K catalytic" evidence="9">
    <location>
        <begin position="632"/>
        <end position="899"/>
    </location>
</feature>
<dbReference type="Pfam" id="PF21245">
    <property type="entry name" value="PI4KB-PIK1_PIK"/>
    <property type="match status" value="1"/>
</dbReference>
<dbReference type="GO" id="GO:0004430">
    <property type="term" value="F:1-phosphatidylinositol 4-kinase activity"/>
    <property type="evidence" value="ECO:0007669"/>
    <property type="project" value="UniProtKB-EC"/>
</dbReference>
<evidence type="ECO:0000313" key="12">
    <source>
        <dbReference type="RefSeq" id="XP_025830056.1"/>
    </source>
</evidence>
<dbReference type="InterPro" id="IPR016024">
    <property type="entry name" value="ARM-type_fold"/>
</dbReference>
<evidence type="ECO:0000259" key="9">
    <source>
        <dbReference type="PROSITE" id="PS50290"/>
    </source>
</evidence>
<dbReference type="PROSITE" id="PS00916">
    <property type="entry name" value="PI3_4_KINASE_2"/>
    <property type="match status" value="1"/>
</dbReference>
<feature type="compositionally biased region" description="Polar residues" evidence="8">
    <location>
        <begin position="189"/>
        <end position="198"/>
    </location>
</feature>
<dbReference type="CDD" id="cd05168">
    <property type="entry name" value="PI4Kc_III_beta"/>
    <property type="match status" value="1"/>
</dbReference>
<feature type="compositionally biased region" description="Basic and acidic residues" evidence="8">
    <location>
        <begin position="611"/>
        <end position="623"/>
    </location>
</feature>
<dbReference type="SUPFAM" id="SSF48371">
    <property type="entry name" value="ARM repeat"/>
    <property type="match status" value="1"/>
</dbReference>
<feature type="region of interest" description="Disordered" evidence="8">
    <location>
        <begin position="144"/>
        <end position="179"/>
    </location>
</feature>
<dbReference type="OrthoDB" id="10264149at2759"/>
<feature type="compositionally biased region" description="Polar residues" evidence="8">
    <location>
        <begin position="144"/>
        <end position="156"/>
    </location>
</feature>
<dbReference type="SMART" id="SM00146">
    <property type="entry name" value="PI3Kc"/>
    <property type="match status" value="1"/>
</dbReference>
<accession>A0A7F5QXV8</accession>
<dbReference type="RefSeq" id="XP_025830056.1">
    <property type="nucleotide sequence ID" value="XM_025974271.1"/>
</dbReference>
<organism evidence="11 12">
    <name type="scientific">Agrilus planipennis</name>
    <name type="common">Emerald ash borer</name>
    <name type="synonym">Agrilus marcopoli</name>
    <dbReference type="NCBI Taxonomy" id="224129"/>
    <lineage>
        <taxon>Eukaryota</taxon>
        <taxon>Metazoa</taxon>
        <taxon>Ecdysozoa</taxon>
        <taxon>Arthropoda</taxon>
        <taxon>Hexapoda</taxon>
        <taxon>Insecta</taxon>
        <taxon>Pterygota</taxon>
        <taxon>Neoptera</taxon>
        <taxon>Endopterygota</taxon>
        <taxon>Coleoptera</taxon>
        <taxon>Polyphaga</taxon>
        <taxon>Elateriformia</taxon>
        <taxon>Buprestoidea</taxon>
        <taxon>Buprestidae</taxon>
        <taxon>Agrilinae</taxon>
        <taxon>Agrilus</taxon>
    </lineage>
</organism>
<sequence>MPNIMQQDRLEPSKISVPSVHGKTSIQNPRVKLNNHQRNLSLDFRCMGIVLPPVTQVTAASSIHLTLHHRNRSLDSALQKIPELDTTPTSEQVKSSELYPIFQTKASNEHEVISLSSNDSGLPCSEESSNTELKYFGKELSNSSDLSHADSESGSETCGEFSNYPSSNLNHPEEAKESNNKKVELFQNTTGNESSKSGGSKADEGCGAKSNRPRGLLWLLESRVFDVHMAMYYLFKSKESGVLTYIVNKLFSFKDSDVDFYLPQLVCMYIQMPDLAEVLHRYLVERCRKSVDFSLKCAWLLDAYNAESSVPCTKKSHSVKLKNRILSDELRPLPSEPSTSTVKTNVERFLLANHPNHGRKTHQRSQSDASPLICNAKDKNGSTRLCLGDIASGKAFDNGCVCFETCQGVVNKLKGQKTDCTCIAPRLAPQREFMNALINIGKVLSLLSTKEAKTTKLVAELTSLNLNLPARVWLPFENLNPHHIVRIPPQVAVVLNSKDKAPYIIYIEVLEVQDPCTSSVPQKIMNTLRYTKSEENLSLETMSLSNFTGSYEDDPEWSQEDDDVSQQYCQLGKPRDRDTISQMSQESTDSREPPLFISARDVRRRLSSSFNEEKSKTFTHDPEDPSAAALKEPWKEKERRIRETSPYGHMNNWKLHAVIVKCGDDLRQELLASQVLEMFQKIWRIEHVPLWIRPYKILCLSNDSGLIEPIVDTVSLHQIRKNSQLSLLEYFNKEYGPCNSEAFLTAQRNFVQSCAAYCLICYLIQVKDRHNGNILLHNDGHIIHIDFGFILSTSPKNLGFEMSPFKLTPEFVEVMGGYGSDMFEYFKILILQGFVAARKHQDMLIPIVEIMSSSSQLPCFRSGATTVMNLKSRFHMGITEEQLQQEVNNMVERSINSISTKLYDGFQYFTNGIL</sequence>
<protein>
    <recommendedName>
        <fullName evidence="7">Phosphatidylinositol 4-kinase beta</fullName>
        <ecNumber evidence="2">2.7.1.67</ecNumber>
    </recommendedName>
</protein>
<dbReference type="PANTHER" id="PTHR10048">
    <property type="entry name" value="PHOSPHATIDYLINOSITOL KINASE"/>
    <property type="match status" value="1"/>
</dbReference>
<dbReference type="GO" id="GO:0005741">
    <property type="term" value="C:mitochondrial outer membrane"/>
    <property type="evidence" value="ECO:0007669"/>
    <property type="project" value="UniProtKB-SubCell"/>
</dbReference>
<dbReference type="InterPro" id="IPR057754">
    <property type="entry name" value="PI4-kinase_beta/PIK1_cat"/>
</dbReference>
<dbReference type="InterPro" id="IPR011009">
    <property type="entry name" value="Kinase-like_dom_sf"/>
</dbReference>
<dbReference type="FunCoup" id="A0A7F5QXV8">
    <property type="interactions" value="351"/>
</dbReference>
<dbReference type="InParanoid" id="A0A7F5QXV8"/>
<dbReference type="InterPro" id="IPR001263">
    <property type="entry name" value="PI3K_accessory_dom"/>
</dbReference>
<evidence type="ECO:0000256" key="2">
    <source>
        <dbReference type="ARBA" id="ARBA00012169"/>
    </source>
</evidence>
<dbReference type="GO" id="GO:0048015">
    <property type="term" value="P:phosphatidylinositol-mediated signaling"/>
    <property type="evidence" value="ECO:0007669"/>
    <property type="project" value="TreeGrafter"/>
</dbReference>
<evidence type="ECO:0000256" key="7">
    <source>
        <dbReference type="ARBA" id="ARBA00039877"/>
    </source>
</evidence>
<gene>
    <name evidence="12" type="primary">LOC108735671</name>
</gene>
<evidence type="ECO:0000256" key="3">
    <source>
        <dbReference type="ARBA" id="ARBA00022679"/>
    </source>
</evidence>
<dbReference type="Pfam" id="PF00454">
    <property type="entry name" value="PI3_PI4_kinase"/>
    <property type="match status" value="1"/>
</dbReference>
<keyword evidence="4" id="KW-0418">Kinase</keyword>
<dbReference type="Gene3D" id="1.25.40.70">
    <property type="entry name" value="Phosphatidylinositol 3-kinase, accessory domain (PIK)"/>
    <property type="match status" value="1"/>
</dbReference>
<evidence type="ECO:0000313" key="11">
    <source>
        <dbReference type="Proteomes" id="UP000192223"/>
    </source>
</evidence>
<evidence type="ECO:0000256" key="5">
    <source>
        <dbReference type="ARBA" id="ARBA00036767"/>
    </source>
</evidence>
<dbReference type="InterPro" id="IPR049160">
    <property type="entry name" value="PI4KB-PIK1_PIK"/>
</dbReference>